<evidence type="ECO:0000259" key="1">
    <source>
        <dbReference type="Pfam" id="PF01636"/>
    </source>
</evidence>
<protein>
    <recommendedName>
        <fullName evidence="1">Aminoglycoside phosphotransferase domain-containing protein</fullName>
    </recommendedName>
</protein>
<dbReference type="SUPFAM" id="SSF56112">
    <property type="entry name" value="Protein kinase-like (PK-like)"/>
    <property type="match status" value="1"/>
</dbReference>
<comment type="caution">
    <text evidence="2">The sequence shown here is derived from an EMBL/GenBank/DDBJ whole genome shotgun (WGS) entry which is preliminary data.</text>
</comment>
<dbReference type="EMBL" id="JAAATY010000042">
    <property type="protein sequence ID" value="NRN70642.1"/>
    <property type="molecule type" value="Genomic_DNA"/>
</dbReference>
<dbReference type="Gene3D" id="3.90.1200.10">
    <property type="match status" value="1"/>
</dbReference>
<evidence type="ECO:0000313" key="2">
    <source>
        <dbReference type="EMBL" id="NRN70642.1"/>
    </source>
</evidence>
<dbReference type="Proteomes" id="UP000763557">
    <property type="component" value="Unassembled WGS sequence"/>
</dbReference>
<proteinExistence type="predicted"/>
<keyword evidence="3" id="KW-1185">Reference proteome</keyword>
<feature type="domain" description="Aminoglycoside phosphotransferase" evidence="1">
    <location>
        <begin position="137"/>
        <end position="286"/>
    </location>
</feature>
<dbReference type="InterPro" id="IPR011009">
    <property type="entry name" value="Kinase-like_dom_sf"/>
</dbReference>
<sequence>MSTPDAPTLSEWKRGVTSNAAAICRELPHDIDVSTVQPVTTSSWNALLRVGSHCVKVMNEATVAVRWTLDELDVIGRTLAALKMRGYPYVLPPVRLHEGRYAARCAGYTVMVYPWCSDFASASATDPHSAFADHGPDVLCELHRVGQAILAESNGAADSSLVRRQSPARWIAQSDQLWQKSIRTTDSPDTRDRLQKAQETSHEIARRFPGFFAPADQDATVLHGDFRPENVLVIRDEIRLVHDFDFMRPGWPEEDVAYAALYFSGPPWFAGPREWARCIRFVAAYNQAARKAGCGGLRREILEPAMYWVVLRELSLSFELPAEVAGRCDLLDDLAACIPTVIAECV</sequence>
<organism evidence="2 3">
    <name type="scientific">Kibdelosporangium persicum</name>
    <dbReference type="NCBI Taxonomy" id="2698649"/>
    <lineage>
        <taxon>Bacteria</taxon>
        <taxon>Bacillati</taxon>
        <taxon>Actinomycetota</taxon>
        <taxon>Actinomycetes</taxon>
        <taxon>Pseudonocardiales</taxon>
        <taxon>Pseudonocardiaceae</taxon>
        <taxon>Kibdelosporangium</taxon>
    </lineage>
</organism>
<evidence type="ECO:0000313" key="3">
    <source>
        <dbReference type="Proteomes" id="UP000763557"/>
    </source>
</evidence>
<dbReference type="Pfam" id="PF01636">
    <property type="entry name" value="APH"/>
    <property type="match status" value="1"/>
</dbReference>
<dbReference type="RefSeq" id="WP_173141773.1">
    <property type="nucleotide sequence ID" value="NZ_CBCSGW010000032.1"/>
</dbReference>
<dbReference type="InterPro" id="IPR002575">
    <property type="entry name" value="Aminoglycoside_PTrfase"/>
</dbReference>
<reference evidence="2 3" key="1">
    <citation type="submission" date="2020-01" db="EMBL/GenBank/DDBJ databases">
        <title>Kibdelosporangium persica a novel Actinomycetes from a hot desert in Iran.</title>
        <authorList>
            <person name="Safaei N."/>
            <person name="Zaburannyi N."/>
            <person name="Mueller R."/>
            <person name="Wink J."/>
        </authorList>
    </citation>
    <scope>NUCLEOTIDE SEQUENCE [LARGE SCALE GENOMIC DNA]</scope>
    <source>
        <strain evidence="2 3">4NS15</strain>
    </source>
</reference>
<name>A0ABX2FH94_9PSEU</name>
<accession>A0ABX2FH94</accession>
<gene>
    <name evidence="2" type="ORF">GC106_79130</name>
</gene>